<dbReference type="Proteomes" id="UP000597762">
    <property type="component" value="Unassembled WGS sequence"/>
</dbReference>
<dbReference type="OrthoDB" id="3694230at2759"/>
<dbReference type="AlphaFoldDB" id="A0A812D6F8"/>
<organism evidence="4 5">
    <name type="scientific">Acanthosepion pharaonis</name>
    <name type="common">Pharaoh cuttlefish</name>
    <name type="synonym">Sepia pharaonis</name>
    <dbReference type="NCBI Taxonomy" id="158019"/>
    <lineage>
        <taxon>Eukaryota</taxon>
        <taxon>Metazoa</taxon>
        <taxon>Spiralia</taxon>
        <taxon>Lophotrochozoa</taxon>
        <taxon>Mollusca</taxon>
        <taxon>Cephalopoda</taxon>
        <taxon>Coleoidea</taxon>
        <taxon>Decapodiformes</taxon>
        <taxon>Sepiida</taxon>
        <taxon>Sepiina</taxon>
        <taxon>Sepiidae</taxon>
        <taxon>Acanthosepion</taxon>
    </lineage>
</organism>
<dbReference type="GO" id="GO:0006914">
    <property type="term" value="P:autophagy"/>
    <property type="evidence" value="ECO:0007669"/>
    <property type="project" value="InterPro"/>
</dbReference>
<dbReference type="InterPro" id="IPR039679">
    <property type="entry name" value="NRBF2"/>
</dbReference>
<dbReference type="SUPFAM" id="SSF140361">
    <property type="entry name" value="MIT domain-like"/>
    <property type="match status" value="1"/>
</dbReference>
<evidence type="ECO:0000313" key="4">
    <source>
        <dbReference type="EMBL" id="CAE1289022.1"/>
    </source>
</evidence>
<dbReference type="EMBL" id="CAHIKZ030002567">
    <property type="protein sequence ID" value="CAE1289022.1"/>
    <property type="molecule type" value="Genomic_DNA"/>
</dbReference>
<keyword evidence="5" id="KW-1185">Reference proteome</keyword>
<proteinExistence type="predicted"/>
<comment type="caution">
    <text evidence="4">The sequence shown here is derived from an EMBL/GenBank/DDBJ whole genome shotgun (WGS) entry which is preliminary data.</text>
</comment>
<dbReference type="PANTHER" id="PTHR14964">
    <property type="entry name" value="NUCLEAR RECEPTOR BINDING FACTOR 2"/>
    <property type="match status" value="1"/>
</dbReference>
<feature type="region of interest" description="Disordered" evidence="2">
    <location>
        <begin position="1"/>
        <end position="20"/>
    </location>
</feature>
<dbReference type="Pfam" id="PF17169">
    <property type="entry name" value="NRBF2_MIT"/>
    <property type="match status" value="1"/>
</dbReference>
<dbReference type="Gene3D" id="1.20.58.80">
    <property type="entry name" value="Phosphotransferase system, lactose/cellobiose-type IIA subunit"/>
    <property type="match status" value="1"/>
</dbReference>
<dbReference type="PANTHER" id="PTHR14964:SF2">
    <property type="entry name" value="NUCLEAR RECEPTOR-BINDING FACTOR 2"/>
    <property type="match status" value="1"/>
</dbReference>
<gene>
    <name evidence="4" type="ORF">SPHA_47430</name>
</gene>
<sequence>MWSPTDSPWSPIESPLNQAHQQARQADLYVKSGKYEEAISCHKRAAEYILNAMVKATSNQAKDSLQLQHRHHFRQQDIIRQKMKQSKVEELKKAETLHTAGAGAAPCSSDSPKTDSENIDPATFYRTVDESDTLIQFLIKRNRSQNSQLKIPLCPVSPVEGATGMTKLPKDDKQLIEELRMHNEDLRKHVYNLLKEVENYQEENEALRLKVEKLEKELSGVHCEKRTPNEFERFVDEALPPLETPDFNFEGLNMRHLCTPPKMESW</sequence>
<evidence type="ECO:0000256" key="1">
    <source>
        <dbReference type="SAM" id="Coils"/>
    </source>
</evidence>
<feature type="coiled-coil region" evidence="1">
    <location>
        <begin position="183"/>
        <end position="224"/>
    </location>
</feature>
<evidence type="ECO:0000313" key="5">
    <source>
        <dbReference type="Proteomes" id="UP000597762"/>
    </source>
</evidence>
<protein>
    <submittedName>
        <fullName evidence="4">NRBF2</fullName>
    </submittedName>
</protein>
<reference evidence="4" key="1">
    <citation type="submission" date="2021-01" db="EMBL/GenBank/DDBJ databases">
        <authorList>
            <person name="Li R."/>
            <person name="Bekaert M."/>
        </authorList>
    </citation>
    <scope>NUCLEOTIDE SEQUENCE</scope>
    <source>
        <strain evidence="4">Farmed</strain>
    </source>
</reference>
<dbReference type="InterPro" id="IPR033393">
    <property type="entry name" value="NRBF2_MIT"/>
</dbReference>
<feature type="region of interest" description="Disordered" evidence="2">
    <location>
        <begin position="97"/>
        <end position="116"/>
    </location>
</feature>
<keyword evidence="1" id="KW-0175">Coiled coil</keyword>
<feature type="domain" description="Nuclear receptor-binding factor 2 MIT" evidence="3">
    <location>
        <begin position="12"/>
        <end position="94"/>
    </location>
</feature>
<accession>A0A812D6F8</accession>
<evidence type="ECO:0000256" key="2">
    <source>
        <dbReference type="SAM" id="MobiDB-lite"/>
    </source>
</evidence>
<name>A0A812D6F8_ACAPH</name>
<evidence type="ECO:0000259" key="3">
    <source>
        <dbReference type="Pfam" id="PF17169"/>
    </source>
</evidence>